<comment type="caution">
    <text evidence="2">The sequence shown here is derived from an EMBL/GenBank/DDBJ whole genome shotgun (WGS) entry which is preliminary data.</text>
</comment>
<reference evidence="2 3" key="1">
    <citation type="submission" date="2020-08" db="EMBL/GenBank/DDBJ databases">
        <title>Sequencing the genomes of 1000 actinobacteria strains.</title>
        <authorList>
            <person name="Klenk H.-P."/>
        </authorList>
    </citation>
    <scope>NUCLEOTIDE SEQUENCE [LARGE SCALE GENOMIC DNA]</scope>
    <source>
        <strain evidence="2 3">DSM 45823</strain>
    </source>
</reference>
<accession>A0A7W3MXC8</accession>
<feature type="region of interest" description="Disordered" evidence="1">
    <location>
        <begin position="172"/>
        <end position="207"/>
    </location>
</feature>
<evidence type="ECO:0000313" key="3">
    <source>
        <dbReference type="Proteomes" id="UP000539313"/>
    </source>
</evidence>
<organism evidence="2 3">
    <name type="scientific">Thermomonospora cellulosilytica</name>
    <dbReference type="NCBI Taxonomy" id="1411118"/>
    <lineage>
        <taxon>Bacteria</taxon>
        <taxon>Bacillati</taxon>
        <taxon>Actinomycetota</taxon>
        <taxon>Actinomycetes</taxon>
        <taxon>Streptosporangiales</taxon>
        <taxon>Thermomonosporaceae</taxon>
        <taxon>Thermomonospora</taxon>
    </lineage>
</organism>
<feature type="compositionally biased region" description="Low complexity" evidence="1">
    <location>
        <begin position="1"/>
        <end position="35"/>
    </location>
</feature>
<feature type="compositionally biased region" description="Low complexity" evidence="1">
    <location>
        <begin position="185"/>
        <end position="202"/>
    </location>
</feature>
<dbReference type="RefSeq" id="WP_182705353.1">
    <property type="nucleotide sequence ID" value="NZ_JACJII010000001.1"/>
</dbReference>
<keyword evidence="3" id="KW-1185">Reference proteome</keyword>
<proteinExistence type="predicted"/>
<dbReference type="AlphaFoldDB" id="A0A7W3MXC8"/>
<protein>
    <submittedName>
        <fullName evidence="2">Membrane protein involved in colicin uptake</fullName>
    </submittedName>
</protein>
<evidence type="ECO:0000256" key="1">
    <source>
        <dbReference type="SAM" id="MobiDB-lite"/>
    </source>
</evidence>
<gene>
    <name evidence="2" type="ORF">HNR21_002551</name>
</gene>
<feature type="region of interest" description="Disordered" evidence="1">
    <location>
        <begin position="1"/>
        <end position="80"/>
    </location>
</feature>
<evidence type="ECO:0000313" key="2">
    <source>
        <dbReference type="EMBL" id="MBA9003669.1"/>
    </source>
</evidence>
<dbReference type="EMBL" id="JACJII010000001">
    <property type="protein sequence ID" value="MBA9003669.1"/>
    <property type="molecule type" value="Genomic_DNA"/>
</dbReference>
<name>A0A7W3MXC8_9ACTN</name>
<sequence length="219" mass="22989">MTDTPAADTTPANDGQAPPTAAPAAPQQPAEQPGQRDQSARDGEDTAATIARLERELKEARAEAGKQRVNAKTKAAEEAKRELAQEIGKAIGLVKDDADAAPDTAQLVAKAEAAIKENRELRFRDAVWESSQDLGADAKALNDSRSFLAKASALDPDANDFRSKVRDLVKKALEDNPRYRANGQAPAPRGGTEPPGRPGTTGKAATLSDAIAARFAQGG</sequence>
<dbReference type="Proteomes" id="UP000539313">
    <property type="component" value="Unassembled WGS sequence"/>
</dbReference>
<feature type="compositionally biased region" description="Basic and acidic residues" evidence="1">
    <location>
        <begin position="52"/>
        <end position="66"/>
    </location>
</feature>